<evidence type="ECO:0000256" key="4">
    <source>
        <dbReference type="ARBA" id="ARBA00012513"/>
    </source>
</evidence>
<comment type="subunit">
    <text evidence="3">Component of the EKC/KEOPS complex composed of at least BUD32, CGI121, GON7, KAE1 and PCC1; the whole complex dimerizes.</text>
</comment>
<evidence type="ECO:0000256" key="3">
    <source>
        <dbReference type="ARBA" id="ARBA00011534"/>
    </source>
</evidence>
<dbReference type="InterPro" id="IPR011009">
    <property type="entry name" value="Kinase-like_dom_sf"/>
</dbReference>
<dbReference type="SUPFAM" id="SSF56112">
    <property type="entry name" value="Protein kinase-like (PK-like)"/>
    <property type="match status" value="1"/>
</dbReference>
<evidence type="ECO:0000256" key="7">
    <source>
        <dbReference type="ARBA" id="ARBA00022895"/>
    </source>
</evidence>
<evidence type="ECO:0000256" key="11">
    <source>
        <dbReference type="ARBA" id="ARBA00048679"/>
    </source>
</evidence>
<organism evidence="13 14">
    <name type="scientific">Penicillium cataractarum</name>
    <dbReference type="NCBI Taxonomy" id="2100454"/>
    <lineage>
        <taxon>Eukaryota</taxon>
        <taxon>Fungi</taxon>
        <taxon>Dikarya</taxon>
        <taxon>Ascomycota</taxon>
        <taxon>Pezizomycotina</taxon>
        <taxon>Eurotiomycetes</taxon>
        <taxon>Eurotiomycetidae</taxon>
        <taxon>Eurotiales</taxon>
        <taxon>Aspergillaceae</taxon>
        <taxon>Penicillium</taxon>
    </lineage>
</organism>
<evidence type="ECO:0000256" key="8">
    <source>
        <dbReference type="ARBA" id="ARBA00030980"/>
    </source>
</evidence>
<keyword evidence="7" id="KW-0779">Telomere</keyword>
<comment type="function">
    <text evidence="1">Component of the EKC/KEOPS complex that is required for the formation of a threonylcarbamoyl group on adenosine at position 37 (t(6)A37) in tRNAs that read codons beginning with adenine. The complex is probably involved in the transfer of the threonylcarbamoyl moiety of threonylcarbamoyl-AMP (TC-AMP) to the N6 group of A37. BUD32 has ATPase activity in the context of the EKC/KEOPS complex and likely plays a supporting role to the catalytic subunit KAE1. The EKC/KEOPS complex also promotes both telomere uncapping and telomere elongation. The complex is required for efficient recruitment of transcriptional coactivators.</text>
</comment>
<dbReference type="EC" id="2.7.11.1" evidence="4"/>
<dbReference type="Proteomes" id="UP001147782">
    <property type="component" value="Unassembled WGS sequence"/>
</dbReference>
<evidence type="ECO:0000256" key="9">
    <source>
        <dbReference type="ARBA" id="ARBA00033194"/>
    </source>
</evidence>
<dbReference type="AlphaFoldDB" id="A0A9W9V5T2"/>
<evidence type="ECO:0000256" key="6">
    <source>
        <dbReference type="ARBA" id="ARBA00019973"/>
    </source>
</evidence>
<evidence type="ECO:0000259" key="12">
    <source>
        <dbReference type="PROSITE" id="PS50011"/>
    </source>
</evidence>
<dbReference type="InterPro" id="IPR008266">
    <property type="entry name" value="Tyr_kinase_AS"/>
</dbReference>
<reference evidence="13" key="1">
    <citation type="submission" date="2022-11" db="EMBL/GenBank/DDBJ databases">
        <authorList>
            <person name="Petersen C."/>
        </authorList>
    </citation>
    <scope>NUCLEOTIDE SEQUENCE</scope>
    <source>
        <strain evidence="13">IBT 29864</strain>
    </source>
</reference>
<dbReference type="OrthoDB" id="4062651at2759"/>
<protein>
    <recommendedName>
        <fullName evidence="6">EKC/KEOPS complex subunit BUD32</fullName>
        <ecNumber evidence="4">2.7.11.1</ecNumber>
    </recommendedName>
    <alternativeName>
        <fullName evidence="8 9">Atypical Serine/threonine protein kinase BUD32</fullName>
    </alternativeName>
    <alternativeName>
        <fullName evidence="5">EKC/KEOPS complex subunit bud32</fullName>
    </alternativeName>
</protein>
<dbReference type="GO" id="GO:0005524">
    <property type="term" value="F:ATP binding"/>
    <property type="evidence" value="ECO:0007669"/>
    <property type="project" value="InterPro"/>
</dbReference>
<gene>
    <name evidence="13" type="ORF">N7496_006075</name>
</gene>
<name>A0A9W9V5T2_9EURO</name>
<dbReference type="Gene3D" id="1.10.510.10">
    <property type="entry name" value="Transferase(Phosphotransferase) domain 1"/>
    <property type="match status" value="1"/>
</dbReference>
<comment type="catalytic activity">
    <reaction evidence="10">
        <text>L-threonyl-[protein] + ATP = O-phospho-L-threonyl-[protein] + ADP + H(+)</text>
        <dbReference type="Rhea" id="RHEA:46608"/>
        <dbReference type="Rhea" id="RHEA-COMP:11060"/>
        <dbReference type="Rhea" id="RHEA-COMP:11605"/>
        <dbReference type="ChEBI" id="CHEBI:15378"/>
        <dbReference type="ChEBI" id="CHEBI:30013"/>
        <dbReference type="ChEBI" id="CHEBI:30616"/>
        <dbReference type="ChEBI" id="CHEBI:61977"/>
        <dbReference type="ChEBI" id="CHEBI:456216"/>
        <dbReference type="EC" id="2.7.11.1"/>
    </reaction>
</comment>
<comment type="catalytic activity">
    <reaction evidence="11">
        <text>L-seryl-[protein] + ATP = O-phospho-L-seryl-[protein] + ADP + H(+)</text>
        <dbReference type="Rhea" id="RHEA:17989"/>
        <dbReference type="Rhea" id="RHEA-COMP:9863"/>
        <dbReference type="Rhea" id="RHEA-COMP:11604"/>
        <dbReference type="ChEBI" id="CHEBI:15378"/>
        <dbReference type="ChEBI" id="CHEBI:29999"/>
        <dbReference type="ChEBI" id="CHEBI:30616"/>
        <dbReference type="ChEBI" id="CHEBI:83421"/>
        <dbReference type="ChEBI" id="CHEBI:456216"/>
        <dbReference type="EC" id="2.7.11.1"/>
    </reaction>
</comment>
<dbReference type="RefSeq" id="XP_056554417.1">
    <property type="nucleotide sequence ID" value="XM_056699004.1"/>
</dbReference>
<reference evidence="13" key="2">
    <citation type="journal article" date="2023" name="IMA Fungus">
        <title>Comparative genomic study of the Penicillium genus elucidates a diverse pangenome and 15 lateral gene transfer events.</title>
        <authorList>
            <person name="Petersen C."/>
            <person name="Sorensen T."/>
            <person name="Nielsen M.R."/>
            <person name="Sondergaard T.E."/>
            <person name="Sorensen J.L."/>
            <person name="Fitzpatrick D.A."/>
            <person name="Frisvad J.C."/>
            <person name="Nielsen K.L."/>
        </authorList>
    </citation>
    <scope>NUCLEOTIDE SEQUENCE</scope>
    <source>
        <strain evidence="13">IBT 29864</strain>
    </source>
</reference>
<keyword evidence="14" id="KW-1185">Reference proteome</keyword>
<dbReference type="PROSITE" id="PS00109">
    <property type="entry name" value="PROTEIN_KINASE_TYR"/>
    <property type="match status" value="1"/>
</dbReference>
<evidence type="ECO:0000256" key="10">
    <source>
        <dbReference type="ARBA" id="ARBA00047899"/>
    </source>
</evidence>
<dbReference type="PROSITE" id="PS50011">
    <property type="entry name" value="PROTEIN_KINASE_DOM"/>
    <property type="match status" value="1"/>
</dbReference>
<comment type="subcellular location">
    <subcellularLocation>
        <location evidence="2">Chromosome</location>
        <location evidence="2">Telomere</location>
    </subcellularLocation>
</comment>
<keyword evidence="7" id="KW-0158">Chromosome</keyword>
<dbReference type="GO" id="GO:0004674">
    <property type="term" value="F:protein serine/threonine kinase activity"/>
    <property type="evidence" value="ECO:0007669"/>
    <property type="project" value="UniProtKB-EC"/>
</dbReference>
<dbReference type="Pfam" id="PF00069">
    <property type="entry name" value="Pkinase"/>
    <property type="match status" value="1"/>
</dbReference>
<comment type="caution">
    <text evidence="13">The sequence shown here is derived from an EMBL/GenBank/DDBJ whole genome shotgun (WGS) entry which is preliminary data.</text>
</comment>
<evidence type="ECO:0000313" key="13">
    <source>
        <dbReference type="EMBL" id="KAJ5369983.1"/>
    </source>
</evidence>
<dbReference type="EMBL" id="JAPZBS010000005">
    <property type="protein sequence ID" value="KAJ5369983.1"/>
    <property type="molecule type" value="Genomic_DNA"/>
</dbReference>
<proteinExistence type="predicted"/>
<feature type="domain" description="Protein kinase" evidence="12">
    <location>
        <begin position="1"/>
        <end position="253"/>
    </location>
</feature>
<sequence length="253" mass="29055">MKLHSMQPRFDLEGEPKFLFTHVILHDGNDYYSAQVPKRPIRDEDISKICSHPSLRKIPLEHIWPKMEYDLTICADPERPGVYIKRPRLTGYKGSACLSLWLLQEARICELVVKRPHKNVAQYLGCVVENDRITGLCFEKYEETLEDRLLDGRSVNNEDCLLQISAGLDHLHSLDIVHNDMRLDNVMFKTRDDDVPVIIDFDSCAIRGCPLPDKRRLLPDGVCTAEFKNDDYGLDMLHKELGTCVRGNASEFS</sequence>
<evidence type="ECO:0000256" key="5">
    <source>
        <dbReference type="ARBA" id="ARBA00013948"/>
    </source>
</evidence>
<evidence type="ECO:0000256" key="1">
    <source>
        <dbReference type="ARBA" id="ARBA00003747"/>
    </source>
</evidence>
<evidence type="ECO:0000313" key="14">
    <source>
        <dbReference type="Proteomes" id="UP001147782"/>
    </source>
</evidence>
<dbReference type="GeneID" id="81438183"/>
<dbReference type="GO" id="GO:0000781">
    <property type="term" value="C:chromosome, telomeric region"/>
    <property type="evidence" value="ECO:0007669"/>
    <property type="project" value="UniProtKB-SubCell"/>
</dbReference>
<dbReference type="InterPro" id="IPR000719">
    <property type="entry name" value="Prot_kinase_dom"/>
</dbReference>
<evidence type="ECO:0000256" key="2">
    <source>
        <dbReference type="ARBA" id="ARBA00004574"/>
    </source>
</evidence>
<accession>A0A9W9V5T2</accession>